<dbReference type="GO" id="GO:0003677">
    <property type="term" value="F:DNA binding"/>
    <property type="evidence" value="ECO:0007669"/>
    <property type="project" value="InterPro"/>
</dbReference>
<dbReference type="RefSeq" id="WP_013083502.1">
    <property type="nucleotide sequence ID" value="NZ_BCVB01000010.1"/>
</dbReference>
<dbReference type="PROSITE" id="PS50930">
    <property type="entry name" value="HTH_LYTTR"/>
    <property type="match status" value="1"/>
</dbReference>
<dbReference type="AlphaFoldDB" id="A0A0B6ALI5"/>
<dbReference type="PANTHER" id="PTHR37299:SF4">
    <property type="entry name" value="TRANSCRIPTIONAL REGULATOR"/>
    <property type="match status" value="1"/>
</dbReference>
<dbReference type="PANTHER" id="PTHR37299">
    <property type="entry name" value="TRANSCRIPTIONAL REGULATOR-RELATED"/>
    <property type="match status" value="1"/>
</dbReference>
<proteinExistence type="predicted"/>
<name>A0A0B6ALI5_PRIM2</name>
<protein>
    <submittedName>
        <fullName evidence="1">Response regulator</fullName>
    </submittedName>
</protein>
<dbReference type="Pfam" id="PF04397">
    <property type="entry name" value="LytTR"/>
    <property type="match status" value="1"/>
</dbReference>
<dbReference type="Gene3D" id="2.40.50.40">
    <property type="match status" value="1"/>
</dbReference>
<dbReference type="PATRIC" id="fig|592022.4.peg.2672"/>
<dbReference type="GeneID" id="93643145"/>
<dbReference type="SMART" id="SM00850">
    <property type="entry name" value="LytTR"/>
    <property type="match status" value="1"/>
</dbReference>
<sequence length="214" mass="24435">MKPFKASALLDVISELFSDEASIAVSDLETYVYYRASKRINLKISPGDQIKKGTITYKALERKQKVSEFIHRDVFGTPYYGMAVPFLDEGEVQGCVTAIFPALTSGKSVVTLKVNEGWIPVPFSKIIYVEARDRKTYVYAQKYTGTHKYTLNEFDYVLPKEEFVRCHRSFIVNVTQIQEIYPDTHSTFLLVMSSGEKIPVSQSYASYFRKLLGF</sequence>
<dbReference type="Gene3D" id="2.20.25.10">
    <property type="match status" value="1"/>
</dbReference>
<evidence type="ECO:0000313" key="2">
    <source>
        <dbReference type="Proteomes" id="UP000031829"/>
    </source>
</evidence>
<dbReference type="InterPro" id="IPR007492">
    <property type="entry name" value="LytTR_DNA-bd_dom"/>
</dbReference>
<dbReference type="EMBL" id="CP009920">
    <property type="protein sequence ID" value="AJI24371.1"/>
    <property type="molecule type" value="Genomic_DNA"/>
</dbReference>
<reference evidence="1 2" key="1">
    <citation type="journal article" date="2015" name="Genome Announc.">
        <title>Complete genome sequences for 35 biothreat assay-relevant bacillus species.</title>
        <authorList>
            <person name="Johnson S.L."/>
            <person name="Daligault H.E."/>
            <person name="Davenport K.W."/>
            <person name="Jaissle J."/>
            <person name="Frey K.G."/>
            <person name="Ladner J.T."/>
            <person name="Broomall S.M."/>
            <person name="Bishop-Lilly K.A."/>
            <person name="Bruce D.C."/>
            <person name="Gibbons H.S."/>
            <person name="Coyne S.R."/>
            <person name="Lo C.C."/>
            <person name="Meincke L."/>
            <person name="Munk A.C."/>
            <person name="Koroleva G.I."/>
            <person name="Rosenzweig C.N."/>
            <person name="Palacios G.F."/>
            <person name="Redden C.L."/>
            <person name="Minogue T.D."/>
            <person name="Chain P.S."/>
        </authorList>
    </citation>
    <scope>NUCLEOTIDE SEQUENCE [LARGE SCALE GENOMIC DNA]</scope>
    <source>
        <strain evidence="2">ATCC 14581 / DSM 32 / JCM 2506 / NBRC 15308 / NCIMB 9376 / NCTC 10342 / NRRL B-14308 / VKM B-512</strain>
    </source>
</reference>
<evidence type="ECO:0000313" key="1">
    <source>
        <dbReference type="EMBL" id="AJI24371.1"/>
    </source>
</evidence>
<dbReference type="Proteomes" id="UP000031829">
    <property type="component" value="Chromosome"/>
</dbReference>
<organism evidence="1 2">
    <name type="scientific">Priestia megaterium (strain ATCC 14581 / DSM 32 / CCUG 1817 / JCM 2506 / NBRC 15308 / NCIMB 9376 / NCTC 10342 / NRRL B-14308 / VKM B-512 / Ford 19)</name>
    <name type="common">Bacillus megaterium</name>
    <dbReference type="NCBI Taxonomy" id="1348623"/>
    <lineage>
        <taxon>Bacteria</taxon>
        <taxon>Bacillati</taxon>
        <taxon>Bacillota</taxon>
        <taxon>Bacilli</taxon>
        <taxon>Bacillales</taxon>
        <taxon>Bacillaceae</taxon>
        <taxon>Priestia</taxon>
    </lineage>
</organism>
<dbReference type="GO" id="GO:0000156">
    <property type="term" value="F:phosphorelay response regulator activity"/>
    <property type="evidence" value="ECO:0007669"/>
    <property type="project" value="InterPro"/>
</dbReference>
<accession>A0A0B6ALI5</accession>
<dbReference type="HOGENOM" id="CLU_089931_0_0_9"/>
<dbReference type="KEGG" id="bmeg:BG04_5187"/>
<dbReference type="InterPro" id="IPR046947">
    <property type="entry name" value="LytR-like"/>
</dbReference>
<gene>
    <name evidence="1" type="ORF">BG04_5187</name>
</gene>